<evidence type="ECO:0000313" key="2">
    <source>
        <dbReference type="Proteomes" id="UP001589855"/>
    </source>
</evidence>
<organism evidence="1 2">
    <name type="scientific">Lactiplantibacillus plajomi</name>
    <dbReference type="NCBI Taxonomy" id="1457217"/>
    <lineage>
        <taxon>Bacteria</taxon>
        <taxon>Bacillati</taxon>
        <taxon>Bacillota</taxon>
        <taxon>Bacilli</taxon>
        <taxon>Lactobacillales</taxon>
        <taxon>Lactobacillaceae</taxon>
        <taxon>Lactiplantibacillus</taxon>
    </lineage>
</organism>
<sequence length="179" mass="20334">MKKSRYWMAGLLTLVLIIGIADIGLFRSTPTNPKSSTSARQPSAKTVAPITKSAWAKQPKLKYASIIYYAVHHLKIQRWQEVSDFELGWQVEIYPNDGHPKYLVWPDAHIQADAKQLQPNWFTITASGQVTYDSFTVHSFRQDQTATVSTDQILAQLRQDHAAKKVRAMVARLSVVHHH</sequence>
<proteinExistence type="predicted"/>
<keyword evidence="2" id="KW-1185">Reference proteome</keyword>
<evidence type="ECO:0000313" key="1">
    <source>
        <dbReference type="EMBL" id="MFC0423347.1"/>
    </source>
</evidence>
<evidence type="ECO:0008006" key="3">
    <source>
        <dbReference type="Google" id="ProtNLM"/>
    </source>
</evidence>
<reference evidence="1 2" key="1">
    <citation type="submission" date="2024-09" db="EMBL/GenBank/DDBJ databases">
        <authorList>
            <person name="Sun Q."/>
            <person name="Mori K."/>
        </authorList>
    </citation>
    <scope>NUCLEOTIDE SEQUENCE [LARGE SCALE GENOMIC DNA]</scope>
    <source>
        <strain evidence="1 2">TBRC 4575</strain>
    </source>
</reference>
<name>A0ABV6K1K7_9LACO</name>
<dbReference type="Proteomes" id="UP001589855">
    <property type="component" value="Unassembled WGS sequence"/>
</dbReference>
<accession>A0ABV6K1K7</accession>
<protein>
    <recommendedName>
        <fullName evidence="3">Extracellular protein</fullName>
    </recommendedName>
</protein>
<dbReference type="RefSeq" id="WP_137644569.1">
    <property type="nucleotide sequence ID" value="NZ_BAABRM010000007.1"/>
</dbReference>
<gene>
    <name evidence="1" type="ORF">ACFFGS_04320</name>
</gene>
<dbReference type="EMBL" id="JBHLUK010000024">
    <property type="protein sequence ID" value="MFC0423347.1"/>
    <property type="molecule type" value="Genomic_DNA"/>
</dbReference>
<comment type="caution">
    <text evidence="1">The sequence shown here is derived from an EMBL/GenBank/DDBJ whole genome shotgun (WGS) entry which is preliminary data.</text>
</comment>